<evidence type="ECO:0000256" key="2">
    <source>
        <dbReference type="ARBA" id="ARBA00022563"/>
    </source>
</evidence>
<dbReference type="SUPFAM" id="SSF52283">
    <property type="entry name" value="Formate/glycerate dehydrogenase catalytic domain-like"/>
    <property type="match status" value="1"/>
</dbReference>
<feature type="binding site" evidence="5">
    <location>
        <position position="340"/>
    </location>
    <ligand>
        <name>NAD(+)</name>
        <dbReference type="ChEBI" id="CHEBI:57540"/>
    </ligand>
</feature>
<dbReference type="SUPFAM" id="SSF51735">
    <property type="entry name" value="NAD(P)-binding Rossmann-fold domains"/>
    <property type="match status" value="1"/>
</dbReference>
<evidence type="ECO:0000256" key="5">
    <source>
        <dbReference type="PIRSR" id="PIRSR001109-2"/>
    </source>
</evidence>
<evidence type="ECO:0000256" key="6">
    <source>
        <dbReference type="RuleBase" id="RU000548"/>
    </source>
</evidence>
<feature type="binding site" evidence="5">
    <location>
        <begin position="287"/>
        <end position="289"/>
    </location>
    <ligand>
        <name>NAD(+)</name>
        <dbReference type="ChEBI" id="CHEBI:57540"/>
    </ligand>
</feature>
<dbReference type="EC" id="3.13.2.1" evidence="4 6"/>
<protein>
    <recommendedName>
        <fullName evidence="4 6">Adenosylhomocysteinase</fullName>
        <ecNumber evidence="4 6">3.13.2.1</ecNumber>
    </recommendedName>
</protein>
<dbReference type="GO" id="GO:0005829">
    <property type="term" value="C:cytosol"/>
    <property type="evidence" value="ECO:0007669"/>
    <property type="project" value="TreeGrafter"/>
</dbReference>
<dbReference type="GO" id="GO:0006730">
    <property type="term" value="P:one-carbon metabolic process"/>
    <property type="evidence" value="ECO:0007669"/>
    <property type="project" value="UniProtKB-UniRule"/>
</dbReference>
<dbReference type="NCBIfam" id="NF004005">
    <property type="entry name" value="PRK05476.2-3"/>
    <property type="match status" value="1"/>
</dbReference>
<dbReference type="InterPro" id="IPR015878">
    <property type="entry name" value="Ado_hCys_hydrolase_NAD-bd"/>
</dbReference>
<dbReference type="InterPro" id="IPR000043">
    <property type="entry name" value="Adenosylhomocysteinase-like"/>
</dbReference>
<dbReference type="Gene3D" id="3.40.50.720">
    <property type="entry name" value="NAD(P)-binding Rossmann-like Domain"/>
    <property type="match status" value="1"/>
</dbReference>
<dbReference type="InterPro" id="IPR036291">
    <property type="entry name" value="NAD(P)-bd_dom_sf"/>
</dbReference>
<comment type="pathway">
    <text evidence="6">Amino-acid biosynthesis; L-homocysteine biosynthesis; L-homocysteine from S-adenosyl-L-homocysteine: step 1/1.</text>
</comment>
<feature type="binding site" evidence="5">
    <location>
        <begin position="145"/>
        <end position="147"/>
    </location>
    <ligand>
        <name>NAD(+)</name>
        <dbReference type="ChEBI" id="CHEBI:57540"/>
    </ligand>
</feature>
<dbReference type="KEGG" id="fng:JM64_04700"/>
<accession>A0A172T2V4</accession>
<evidence type="ECO:0000313" key="10">
    <source>
        <dbReference type="Proteomes" id="UP000077096"/>
    </source>
</evidence>
<keyword evidence="2 6" id="KW-0554">One-carbon metabolism</keyword>
<dbReference type="UniPathway" id="UPA00314">
    <property type="reaction ID" value="UER00076"/>
</dbReference>
<dbReference type="InterPro" id="IPR042172">
    <property type="entry name" value="Adenosylhomocyst_ase-like_sf"/>
</dbReference>
<dbReference type="NCBIfam" id="TIGR00936">
    <property type="entry name" value="ahcY"/>
    <property type="match status" value="1"/>
</dbReference>
<dbReference type="PANTHER" id="PTHR23420">
    <property type="entry name" value="ADENOSYLHOMOCYSTEINASE"/>
    <property type="match status" value="1"/>
</dbReference>
<dbReference type="PIRSF" id="PIRSF001109">
    <property type="entry name" value="Ad_hcy_hydrolase"/>
    <property type="match status" value="1"/>
</dbReference>
<dbReference type="Proteomes" id="UP000077096">
    <property type="component" value="Chromosome"/>
</dbReference>
<dbReference type="GO" id="GO:0004013">
    <property type="term" value="F:adenosylhomocysteinase activity"/>
    <property type="evidence" value="ECO:0007669"/>
    <property type="project" value="UniProtKB-UniRule"/>
</dbReference>
<feature type="domain" description="S-adenosyl-L-homocysteine hydrolase NAD binding" evidence="8">
    <location>
        <begin position="179"/>
        <end position="339"/>
    </location>
</feature>
<dbReference type="PANTHER" id="PTHR23420:SF0">
    <property type="entry name" value="ADENOSYLHOMOCYSTEINASE"/>
    <property type="match status" value="1"/>
</dbReference>
<comment type="catalytic activity">
    <reaction evidence="6">
        <text>S-adenosyl-L-homocysteine + H2O = L-homocysteine + adenosine</text>
        <dbReference type="Rhea" id="RHEA:21708"/>
        <dbReference type="ChEBI" id="CHEBI:15377"/>
        <dbReference type="ChEBI" id="CHEBI:16335"/>
        <dbReference type="ChEBI" id="CHEBI:57856"/>
        <dbReference type="ChEBI" id="CHEBI:58199"/>
        <dbReference type="EC" id="3.13.2.1"/>
    </reaction>
</comment>
<proteinExistence type="inferred from homology"/>
<evidence type="ECO:0000313" key="9">
    <source>
        <dbReference type="EMBL" id="ANE41355.1"/>
    </source>
</evidence>
<dbReference type="InterPro" id="IPR020082">
    <property type="entry name" value="S-Ado-L-homoCys_hydrolase_CS"/>
</dbReference>
<evidence type="ECO:0000256" key="4">
    <source>
        <dbReference type="NCBIfam" id="TIGR00936"/>
    </source>
</evidence>
<keyword evidence="3 5" id="KW-0520">NAD</keyword>
<keyword evidence="6 9" id="KW-0378">Hydrolase</keyword>
<dbReference type="SMART" id="SM00996">
    <property type="entry name" value="AdoHcyase"/>
    <property type="match status" value="1"/>
</dbReference>
<comment type="cofactor">
    <cofactor evidence="5 6">
        <name>NAD(+)</name>
        <dbReference type="ChEBI" id="CHEBI:57540"/>
    </cofactor>
    <text evidence="5 6">Binds 1 NAD(+) per subunit.</text>
</comment>
<evidence type="ECO:0000256" key="7">
    <source>
        <dbReference type="RuleBase" id="RU004166"/>
    </source>
</evidence>
<dbReference type="PROSITE" id="PS00739">
    <property type="entry name" value="ADOHCYASE_2"/>
    <property type="match status" value="1"/>
</dbReference>
<name>A0A172T2V4_FERPE</name>
<dbReference type="SMART" id="SM00997">
    <property type="entry name" value="AdoHcyase_NAD"/>
    <property type="match status" value="1"/>
</dbReference>
<organism evidence="9 10">
    <name type="scientific">Fervidobacterium pennivorans</name>
    <dbReference type="NCBI Taxonomy" id="93466"/>
    <lineage>
        <taxon>Bacteria</taxon>
        <taxon>Thermotogati</taxon>
        <taxon>Thermotogota</taxon>
        <taxon>Thermotogae</taxon>
        <taxon>Thermotogales</taxon>
        <taxon>Fervidobacteriaceae</taxon>
        <taxon>Fervidobacterium</taxon>
    </lineage>
</organism>
<evidence type="ECO:0000256" key="3">
    <source>
        <dbReference type="ARBA" id="ARBA00023027"/>
    </source>
</evidence>
<sequence length="407" mass="45471">MDIQEKNLESSGHQKINWVSKHMKLLNSIQTMSYSLNGLKIGMSIHLEAKTAYLAITLKKLGADVFVTGCNPLSTQDDVAEALKDYGIIVHAKRTEDEREYFSFLHKILDYKPDLILDDGADLTVLAHTERKEVLDNLKGVSEETTTGVRRLKNLQAQGILKVPVIAVNNAKMKFMFDNRYGTGQSTWDSIMRNTNLLVAGKRVLVAGYGWCGRGIALRAHGLGARVMVSEVDPIKAVEALMDGFDVGKIDELAPQADIIITATGVCDVLSEETIRKLKNGVILANAGHFNVEIPMEKLEKLATRKYEIRKNVTCYEVNGKDIFVIGQGRLVNLAAADGHPVEIMDISFALQALSLLYLSQHYKDLKNIVYDYPEELDRQVAMLKLRSLGIEIDNLTDEQRKYLESF</sequence>
<dbReference type="PROSITE" id="PS00738">
    <property type="entry name" value="ADOHCYASE_1"/>
    <property type="match status" value="1"/>
</dbReference>
<dbReference type="Pfam" id="PF00670">
    <property type="entry name" value="AdoHcyase_NAD"/>
    <property type="match status" value="1"/>
</dbReference>
<comment type="similarity">
    <text evidence="1 7">Belongs to the adenosylhomocysteinase family.</text>
</comment>
<feature type="binding site" evidence="5">
    <location>
        <position position="231"/>
    </location>
    <ligand>
        <name>NAD(+)</name>
        <dbReference type="ChEBI" id="CHEBI:57540"/>
    </ligand>
</feature>
<evidence type="ECO:0000256" key="1">
    <source>
        <dbReference type="ARBA" id="ARBA00007122"/>
    </source>
</evidence>
<dbReference type="Pfam" id="PF05221">
    <property type="entry name" value="AdoHcyase"/>
    <property type="match status" value="2"/>
</dbReference>
<dbReference type="CDD" id="cd00401">
    <property type="entry name" value="SAHH"/>
    <property type="match status" value="1"/>
</dbReference>
<feature type="binding site" evidence="5">
    <location>
        <begin position="210"/>
        <end position="215"/>
    </location>
    <ligand>
        <name>NAD(+)</name>
        <dbReference type="ChEBI" id="CHEBI:57540"/>
    </ligand>
</feature>
<dbReference type="PATRIC" id="fig|93466.3.peg.1001"/>
<dbReference type="GO" id="GO:0033353">
    <property type="term" value="P:S-adenosylmethionine cycle"/>
    <property type="evidence" value="ECO:0007669"/>
    <property type="project" value="TreeGrafter"/>
</dbReference>
<dbReference type="Gene3D" id="3.40.50.1480">
    <property type="entry name" value="Adenosylhomocysteinase-like"/>
    <property type="match status" value="1"/>
</dbReference>
<dbReference type="AlphaFoldDB" id="A0A172T2V4"/>
<evidence type="ECO:0000259" key="8">
    <source>
        <dbReference type="SMART" id="SM00997"/>
    </source>
</evidence>
<feature type="binding site" evidence="5">
    <location>
        <position position="333"/>
    </location>
    <ligand>
        <name>NAD(+)</name>
        <dbReference type="ChEBI" id="CHEBI:57540"/>
    </ligand>
</feature>
<gene>
    <name evidence="9" type="ORF">JM64_04700</name>
</gene>
<dbReference type="OrthoDB" id="9802717at2"/>
<reference evidence="9 10" key="1">
    <citation type="submission" date="2014-08" db="EMBL/GenBank/DDBJ databases">
        <title>Fervidobacterium pennivorans DYC genome.</title>
        <authorList>
            <person name="Wushke S."/>
        </authorList>
    </citation>
    <scope>NUCLEOTIDE SEQUENCE [LARGE SCALE GENOMIC DNA]</scope>
    <source>
        <strain evidence="9 10">DYC</strain>
    </source>
</reference>
<dbReference type="EMBL" id="CP011393">
    <property type="protein sequence ID" value="ANE41355.1"/>
    <property type="molecule type" value="Genomic_DNA"/>
</dbReference>